<name>A0A482XZ15_9EURY</name>
<dbReference type="EMBL" id="SHMR01000005">
    <property type="protein sequence ID" value="RZH67363.1"/>
    <property type="molecule type" value="Genomic_DNA"/>
</dbReference>
<dbReference type="RefSeq" id="WP_130170700.1">
    <property type="nucleotide sequence ID" value="NZ_SHMR01000005.1"/>
</dbReference>
<dbReference type="OrthoDB" id="351318at2157"/>
<reference evidence="2 3" key="1">
    <citation type="submission" date="2019-02" db="EMBL/GenBank/DDBJ databases">
        <title>Genome analysis provides insights into bioremediation potentialities and Haloocin production by Natrinema altunense strain 4.1R isolated from Chott Douz in Tunisian desert.</title>
        <authorList>
            <person name="Najjari A."/>
            <person name="Youssef N."/>
            <person name="Ben Dhia O."/>
            <person name="Ferjani R."/>
            <person name="El Hidri D."/>
            <person name="Ouzari H.I."/>
            <person name="Cherif A."/>
        </authorList>
    </citation>
    <scope>NUCLEOTIDE SEQUENCE [LARGE SCALE GENOMIC DNA]</scope>
    <source>
        <strain evidence="2 3">4.1R</strain>
    </source>
</reference>
<organism evidence="2 3">
    <name type="scientific">Natrinema altunense</name>
    <dbReference type="NCBI Taxonomy" id="222984"/>
    <lineage>
        <taxon>Archaea</taxon>
        <taxon>Methanobacteriati</taxon>
        <taxon>Methanobacteriota</taxon>
        <taxon>Stenosarchaea group</taxon>
        <taxon>Halobacteria</taxon>
        <taxon>Halobacteriales</taxon>
        <taxon>Natrialbaceae</taxon>
        <taxon>Natrinema</taxon>
    </lineage>
</organism>
<dbReference type="Proteomes" id="UP000292704">
    <property type="component" value="Unassembled WGS sequence"/>
</dbReference>
<gene>
    <name evidence="2" type="ORF">ELS17_10830</name>
</gene>
<feature type="compositionally biased region" description="Basic and acidic residues" evidence="1">
    <location>
        <begin position="146"/>
        <end position="156"/>
    </location>
</feature>
<feature type="region of interest" description="Disordered" evidence="1">
    <location>
        <begin position="144"/>
        <end position="171"/>
    </location>
</feature>
<evidence type="ECO:0000256" key="1">
    <source>
        <dbReference type="SAM" id="MobiDB-lite"/>
    </source>
</evidence>
<accession>A0A482XZ15</accession>
<evidence type="ECO:0000313" key="3">
    <source>
        <dbReference type="Proteomes" id="UP000292704"/>
    </source>
</evidence>
<evidence type="ECO:0000313" key="2">
    <source>
        <dbReference type="EMBL" id="RZH67363.1"/>
    </source>
</evidence>
<comment type="caution">
    <text evidence="2">The sequence shown here is derived from an EMBL/GenBank/DDBJ whole genome shotgun (WGS) entry which is preliminary data.</text>
</comment>
<proteinExistence type="predicted"/>
<protein>
    <submittedName>
        <fullName evidence="2">Uncharacterized protein</fullName>
    </submittedName>
</protein>
<dbReference type="AlphaFoldDB" id="A0A482XZ15"/>
<sequence length="171" mass="19004">MARSQVNIRVSEDQKDRWESYVEDSHEYDTLTDLIRTSVEREIATEGQSLSVNPSGGSDERVGEVLTAVEKMAHRLGKLEATVTDATLAMHEATTDSDLSSEVYNELPIGEQQAITATELADKIDAEPENVSVTLSRLEHNTNAVKRIDTTEKPHPEAAPQVSETYWYKVS</sequence>